<sequence>MRAAEHLLASGREGDFEALLQEAVEREQQRSQGPPDVFNQIQALCSLAELKVQQAAAERDRGQRVILLSNSTKLCHRAQYLNMEEQLPELVLGAVALAKNEAMVARKAFEKAMRMRCNGRPSIAPHLALANLHFNQRNYTDALRLYKQALRSCPSCPPEVRLGIAACCLKMGNTDKAELAYKRTLELAPDCTPALLGLAVLKLHISSEEEAFEQDPDNPFVLLLLAHFCLRQGFSDKAFQLDPKLPLPKLGLAQMRVMNNEPQEAASILESVLIDAPQWIDALEVLGRVYPKTTSKSKVVPQFKEAAALRPKNVGLWELLGDLLASLEPAGALKAYDKAIELRRAAAQADGVGSSHLPPRLLNNAAVLHLRAGNTDVSYSLMTQAMQSAARPGSTGVNALVQVTLGYNLARVKEACGSLKAAEVEYKELLKQFPQYGDCCLRLACIAKARGDTKASGHLCLFTACSIQEAGMVHEQVLDKLLEQTDSKQEMFAKLAMANLHAYSAPSDRRKEDSAKKAEVHYSHALELYRRVLEKDEGCIFAANGVGCVLAELGNLTAAKEVFLQVQEASAASDGFLRMPDAWINLANVYLAQEQYTAAIQMYKNALRKFYDNRSALVMLYLARAQYDADQLPEAKCTLTKALHLAPTDHKLRFDVAVTMQACVLEWAVRTLQKKRPAGDPSRYEDFRRAVRDLEHAHRFFQYLHSLGRGHQLDTRKLQQHINFVAKTHGKALAHLERAREDAQKAAQRQAAAQAEKNAQETSKRLAEERRKAEEGVQRRKQEEQARGNVERLRQLQEQWRTNATMQKAVAAGDATAVQKVNNDAAAAAVNAQVDALFASSEEDEDYNPENPDDLPDFDAGGGAAQAGAAAPELTAEPAAGVAGDLEDDFDSDFDMDEGGADAGAAEPPAKRAKHQAVLDSDDEVE</sequence>
<reference evidence="5 6" key="1">
    <citation type="journal article" date="2010" name="Plant Cell">
        <title>The Chlorella variabilis NC64A genome reveals adaptation to photosymbiosis, coevolution with viruses, and cryptic sex.</title>
        <authorList>
            <person name="Blanc G."/>
            <person name="Duncan G."/>
            <person name="Agarkova I."/>
            <person name="Borodovsky M."/>
            <person name="Gurnon J."/>
            <person name="Kuo A."/>
            <person name="Lindquist E."/>
            <person name="Lucas S."/>
            <person name="Pangilinan J."/>
            <person name="Polle J."/>
            <person name="Salamov A."/>
            <person name="Terry A."/>
            <person name="Yamada T."/>
            <person name="Dunigan D.D."/>
            <person name="Grigoriev I.V."/>
            <person name="Claverie J.M."/>
            <person name="Van Etten J.L."/>
        </authorList>
    </citation>
    <scope>NUCLEOTIDE SEQUENCE [LARGE SCALE GENOMIC DNA]</scope>
    <source>
        <strain evidence="5 6">NC64A</strain>
    </source>
</reference>
<dbReference type="PANTHER" id="PTHR14027">
    <property type="entry name" value="RNA POLYMERASE-ASSOCIATED PROTEIN CTR9"/>
    <property type="match status" value="1"/>
</dbReference>
<dbReference type="GO" id="GO:0000993">
    <property type="term" value="F:RNA polymerase II complex binding"/>
    <property type="evidence" value="ECO:0007669"/>
    <property type="project" value="TreeGrafter"/>
</dbReference>
<protein>
    <submittedName>
        <fullName evidence="5">Uncharacterized protein</fullName>
    </submittedName>
</protein>
<keyword evidence="1" id="KW-0677">Repeat</keyword>
<dbReference type="Pfam" id="PF13432">
    <property type="entry name" value="TPR_16"/>
    <property type="match status" value="1"/>
</dbReference>
<keyword evidence="6" id="KW-1185">Reference proteome</keyword>
<organism evidence="6">
    <name type="scientific">Chlorella variabilis</name>
    <name type="common">Green alga</name>
    <dbReference type="NCBI Taxonomy" id="554065"/>
    <lineage>
        <taxon>Eukaryota</taxon>
        <taxon>Viridiplantae</taxon>
        <taxon>Chlorophyta</taxon>
        <taxon>core chlorophytes</taxon>
        <taxon>Trebouxiophyceae</taxon>
        <taxon>Chlorellales</taxon>
        <taxon>Chlorellaceae</taxon>
        <taxon>Chlorella clade</taxon>
        <taxon>Chlorella</taxon>
    </lineage>
</organism>
<dbReference type="GO" id="GO:0016593">
    <property type="term" value="C:Cdc73/Paf1 complex"/>
    <property type="evidence" value="ECO:0007669"/>
    <property type="project" value="TreeGrafter"/>
</dbReference>
<feature type="compositionally biased region" description="Low complexity" evidence="4">
    <location>
        <begin position="866"/>
        <end position="881"/>
    </location>
</feature>
<dbReference type="InterPro" id="IPR019734">
    <property type="entry name" value="TPR_rpt"/>
</dbReference>
<feature type="region of interest" description="Disordered" evidence="4">
    <location>
        <begin position="841"/>
        <end position="926"/>
    </location>
</feature>
<dbReference type="STRING" id="554065.E1ZPD5"/>
<evidence type="ECO:0000256" key="4">
    <source>
        <dbReference type="SAM" id="MobiDB-lite"/>
    </source>
</evidence>
<dbReference type="SUPFAM" id="SSF48452">
    <property type="entry name" value="TPR-like"/>
    <property type="match status" value="2"/>
</dbReference>
<feature type="compositionally biased region" description="Low complexity" evidence="4">
    <location>
        <begin position="745"/>
        <end position="757"/>
    </location>
</feature>
<gene>
    <name evidence="5" type="ORF">CHLNCDRAFT_139104</name>
</gene>
<keyword evidence="2 3" id="KW-0802">TPR repeat</keyword>
<dbReference type="Proteomes" id="UP000008141">
    <property type="component" value="Unassembled WGS sequence"/>
</dbReference>
<dbReference type="SMART" id="SM00028">
    <property type="entry name" value="TPR"/>
    <property type="match status" value="7"/>
</dbReference>
<evidence type="ECO:0000313" key="6">
    <source>
        <dbReference type="Proteomes" id="UP000008141"/>
    </source>
</evidence>
<proteinExistence type="predicted"/>
<dbReference type="FunCoup" id="E1ZPD5">
    <property type="interactions" value="1497"/>
</dbReference>
<feature type="compositionally biased region" description="Acidic residues" evidence="4">
    <location>
        <begin position="841"/>
        <end position="857"/>
    </location>
</feature>
<dbReference type="Pfam" id="PF14559">
    <property type="entry name" value="TPR_19"/>
    <property type="match status" value="1"/>
</dbReference>
<evidence type="ECO:0000256" key="2">
    <source>
        <dbReference type="ARBA" id="ARBA00022803"/>
    </source>
</evidence>
<feature type="compositionally biased region" description="Basic and acidic residues" evidence="4">
    <location>
        <begin position="758"/>
        <end position="790"/>
    </location>
</feature>
<dbReference type="KEGG" id="cvr:CHLNCDRAFT_139104"/>
<dbReference type="OMA" id="RYHESHI"/>
<feature type="region of interest" description="Disordered" evidence="4">
    <location>
        <begin position="738"/>
        <end position="790"/>
    </location>
</feature>
<feature type="repeat" description="TPR" evidence="3">
    <location>
        <begin position="280"/>
        <end position="313"/>
    </location>
</feature>
<evidence type="ECO:0000256" key="3">
    <source>
        <dbReference type="PROSITE-ProRule" id="PRU00339"/>
    </source>
</evidence>
<dbReference type="InParanoid" id="E1ZPD5"/>
<feature type="repeat" description="TPR" evidence="3">
    <location>
        <begin position="580"/>
        <end position="613"/>
    </location>
</feature>
<dbReference type="GO" id="GO:0006368">
    <property type="term" value="P:transcription elongation by RNA polymerase II"/>
    <property type="evidence" value="ECO:0007669"/>
    <property type="project" value="TreeGrafter"/>
</dbReference>
<evidence type="ECO:0000256" key="1">
    <source>
        <dbReference type="ARBA" id="ARBA00022737"/>
    </source>
</evidence>
<feature type="repeat" description="TPR" evidence="3">
    <location>
        <begin position="158"/>
        <end position="191"/>
    </location>
</feature>
<dbReference type="InterPro" id="IPR011990">
    <property type="entry name" value="TPR-like_helical_dom_sf"/>
</dbReference>
<evidence type="ECO:0000313" key="5">
    <source>
        <dbReference type="EMBL" id="EFN52318.1"/>
    </source>
</evidence>
<feature type="compositionally biased region" description="Acidic residues" evidence="4">
    <location>
        <begin position="885"/>
        <end position="900"/>
    </location>
</feature>
<dbReference type="eggNOG" id="KOG2002">
    <property type="taxonomic scope" value="Eukaryota"/>
</dbReference>
<dbReference type="GO" id="GO:0006355">
    <property type="term" value="P:regulation of DNA-templated transcription"/>
    <property type="evidence" value="ECO:0007669"/>
    <property type="project" value="InterPro"/>
</dbReference>
<dbReference type="Gene3D" id="1.25.40.10">
    <property type="entry name" value="Tetratricopeptide repeat domain"/>
    <property type="match status" value="3"/>
</dbReference>
<dbReference type="InterPro" id="IPR031101">
    <property type="entry name" value="Ctr9"/>
</dbReference>
<name>E1ZPD5_CHLVA</name>
<dbReference type="PANTHER" id="PTHR14027:SF2">
    <property type="entry name" value="RNA POLYMERASE-ASSOCIATED PROTEIN CTR9 HOMOLOG"/>
    <property type="match status" value="1"/>
</dbReference>
<dbReference type="GeneID" id="17351765"/>
<dbReference type="PROSITE" id="PS50005">
    <property type="entry name" value="TPR"/>
    <property type="match status" value="3"/>
</dbReference>
<dbReference type="RefSeq" id="XP_005844420.1">
    <property type="nucleotide sequence ID" value="XM_005844358.1"/>
</dbReference>
<dbReference type="EMBL" id="GL433857">
    <property type="protein sequence ID" value="EFN52318.1"/>
    <property type="molecule type" value="Genomic_DNA"/>
</dbReference>
<accession>E1ZPD5</accession>
<dbReference type="AlphaFoldDB" id="E1ZPD5"/>
<dbReference type="OrthoDB" id="343875at2759"/>